<keyword evidence="2" id="KW-0812">Transmembrane</keyword>
<feature type="compositionally biased region" description="Low complexity" evidence="1">
    <location>
        <begin position="57"/>
        <end position="68"/>
    </location>
</feature>
<dbReference type="EMBL" id="CAJNDS010002223">
    <property type="protein sequence ID" value="CAE7380633.1"/>
    <property type="molecule type" value="Genomic_DNA"/>
</dbReference>
<dbReference type="OrthoDB" id="421535at2759"/>
<feature type="domain" description="SMODS and SLOG-associating 2TM effector" evidence="3">
    <location>
        <begin position="775"/>
        <end position="896"/>
    </location>
</feature>
<dbReference type="InterPro" id="IPR040884">
    <property type="entry name" value="SLATT_1"/>
</dbReference>
<comment type="caution">
    <text evidence="5">The sequence shown here is derived from an EMBL/GenBank/DDBJ whole genome shotgun (WGS) entry which is preliminary data.</text>
</comment>
<name>A0A812QIW6_9DINO</name>
<dbReference type="NCBIfam" id="NF033634">
    <property type="entry name" value="SLATT_1"/>
    <property type="match status" value="1"/>
</dbReference>
<dbReference type="Proteomes" id="UP000604046">
    <property type="component" value="Unassembled WGS sequence"/>
</dbReference>
<dbReference type="Pfam" id="PF18184">
    <property type="entry name" value="SLATT_3"/>
    <property type="match status" value="1"/>
</dbReference>
<sequence>MLPFPPHDALDEVLVAAPVDQELREADSELTTGEPTTGADSAAVSTASAAQPDAEGQEAQEACGPAAAAAATSLPSRAAKELPPSAEDAACARLRLSSRGGGAGPAGLTPTTPSPIGLGCTTATASSSSPVRGAARAPFASADFSDMGKMRDDEDGEGISDAETEADLQELKARTMYRMVEDITLASGSKHKVLFVTNKQARLLASTPGSIKRVLEAFEIPTPKLVIRFLQSSGSCAWVQTRQRTNVTVALPWEKDMEDALLAEERLYNFMEEVLVPLAVDTNALILVHATGGSCLLTEALSKVMQIHRSRFGIHRRFSVLAMTCDMKQVYAYEEPTAAWHQFRKASPTWRRRHRTLLSKFFGATGTVGSYDLNGSFDHYLLCDGVNELEREIDHTAFGSLTSALTQHLMEHLPCIAFKTGISNMVEGDEASLGAVLTSLESGSPTILVNPRKWPSDVRLEGVKEVYEELEETLHAAGCKWDYNDSMATSLFYIAMQNSQEDRGPTAEAEIRVQVEDLMHWFSEKYTKGFDTYKKFADEKAKMTQAYARALQMSRIIRHHHLRVAHCSDLSGCKEEIQKVVIRDRLPKTEDAQGVALLADAWSEFDAKFYLSDRYKLISKRTYAGVLLLTILAVALSVLLADAATLAGVEVDPSAPTFITTLLAASIASFSALLKPTERWRVLRSSACTLQSITWHYRTRTKMFGMSSNHEKPQKVLCERIRAWKKSVVAEGSSLLFSTMEKAYPDSIFRHAPPNKLDPKGDSDDFYSPVKPSRYVDFRLVPQIAFYQAKIPTVGKRQGQLRIAFLFCSFTSAALSFFGLSTWVALSASIYSSLTAWQEFSGLDLKLRRYTEAVQSLKSIKTWWTSLTEVEQASPDRINLLVNSVEEVICHEVGIWAASLAKLEDNKAFANAQEDEPGMRNAGAGA</sequence>
<feature type="transmembrane region" description="Helical" evidence="2">
    <location>
        <begin position="655"/>
        <end position="674"/>
    </location>
</feature>
<keyword evidence="2" id="KW-1133">Transmembrane helix</keyword>
<evidence type="ECO:0000259" key="4">
    <source>
        <dbReference type="Pfam" id="PF18184"/>
    </source>
</evidence>
<feature type="domain" description="SMODS and SLOG-associating 2TM effector" evidence="4">
    <location>
        <begin position="628"/>
        <end position="727"/>
    </location>
</feature>
<feature type="compositionally biased region" description="Polar residues" evidence="1">
    <location>
        <begin position="121"/>
        <end position="130"/>
    </location>
</feature>
<dbReference type="InterPro" id="IPR041116">
    <property type="entry name" value="SLATT_3"/>
</dbReference>
<feature type="compositionally biased region" description="Acidic residues" evidence="1">
    <location>
        <begin position="153"/>
        <end position="165"/>
    </location>
</feature>
<organism evidence="5 6">
    <name type="scientific">Symbiodinium natans</name>
    <dbReference type="NCBI Taxonomy" id="878477"/>
    <lineage>
        <taxon>Eukaryota</taxon>
        <taxon>Sar</taxon>
        <taxon>Alveolata</taxon>
        <taxon>Dinophyceae</taxon>
        <taxon>Suessiales</taxon>
        <taxon>Symbiodiniaceae</taxon>
        <taxon>Symbiodinium</taxon>
    </lineage>
</organism>
<protein>
    <recommendedName>
        <fullName evidence="7">SMODS and SLOG-associating 2TM effector domain-containing protein</fullName>
    </recommendedName>
</protein>
<feature type="transmembrane region" description="Helical" evidence="2">
    <location>
        <begin position="623"/>
        <end position="649"/>
    </location>
</feature>
<keyword evidence="2" id="KW-0472">Membrane</keyword>
<evidence type="ECO:0000313" key="5">
    <source>
        <dbReference type="EMBL" id="CAE7380633.1"/>
    </source>
</evidence>
<evidence type="ECO:0000256" key="1">
    <source>
        <dbReference type="SAM" id="MobiDB-lite"/>
    </source>
</evidence>
<evidence type="ECO:0008006" key="7">
    <source>
        <dbReference type="Google" id="ProtNLM"/>
    </source>
</evidence>
<proteinExistence type="predicted"/>
<gene>
    <name evidence="5" type="ORF">SNAT2548_LOCUS20778</name>
</gene>
<feature type="compositionally biased region" description="Low complexity" evidence="1">
    <location>
        <begin position="36"/>
        <end position="50"/>
    </location>
</feature>
<evidence type="ECO:0000259" key="3">
    <source>
        <dbReference type="Pfam" id="PF18181"/>
    </source>
</evidence>
<feature type="region of interest" description="Disordered" evidence="1">
    <location>
        <begin position="97"/>
        <end position="165"/>
    </location>
</feature>
<evidence type="ECO:0000313" key="6">
    <source>
        <dbReference type="Proteomes" id="UP000604046"/>
    </source>
</evidence>
<evidence type="ECO:0000256" key="2">
    <source>
        <dbReference type="SAM" id="Phobius"/>
    </source>
</evidence>
<dbReference type="Pfam" id="PF18181">
    <property type="entry name" value="SLATT_1"/>
    <property type="match status" value="1"/>
</dbReference>
<reference evidence="5" key="1">
    <citation type="submission" date="2021-02" db="EMBL/GenBank/DDBJ databases">
        <authorList>
            <person name="Dougan E. K."/>
            <person name="Rhodes N."/>
            <person name="Thang M."/>
            <person name="Chan C."/>
        </authorList>
    </citation>
    <scope>NUCLEOTIDE SEQUENCE</scope>
</reference>
<dbReference type="AlphaFoldDB" id="A0A812QIW6"/>
<feature type="transmembrane region" description="Helical" evidence="2">
    <location>
        <begin position="803"/>
        <end position="826"/>
    </location>
</feature>
<feature type="region of interest" description="Disordered" evidence="1">
    <location>
        <begin position="21"/>
        <end position="68"/>
    </location>
</feature>
<keyword evidence="6" id="KW-1185">Reference proteome</keyword>
<accession>A0A812QIW6</accession>